<dbReference type="InterPro" id="IPR018228">
    <property type="entry name" value="DNase_TatD-rel_CS"/>
</dbReference>
<dbReference type="InterPro" id="IPR032466">
    <property type="entry name" value="Metal_Hydrolase"/>
</dbReference>
<dbReference type="GO" id="GO:0046872">
    <property type="term" value="F:metal ion binding"/>
    <property type="evidence" value="ECO:0007669"/>
    <property type="project" value="UniProtKB-KW"/>
</dbReference>
<feature type="binding site" evidence="4">
    <location>
        <position position="91"/>
    </location>
    <ligand>
        <name>a divalent metal cation</name>
        <dbReference type="ChEBI" id="CHEBI:60240"/>
        <label>1</label>
    </ligand>
</feature>
<feature type="binding site" evidence="4">
    <location>
        <position position="127"/>
    </location>
    <ligand>
        <name>a divalent metal cation</name>
        <dbReference type="ChEBI" id="CHEBI:60240"/>
        <label>2</label>
    </ligand>
</feature>
<feature type="binding site" evidence="4">
    <location>
        <position position="6"/>
    </location>
    <ligand>
        <name>a divalent metal cation</name>
        <dbReference type="ChEBI" id="CHEBI:60240"/>
        <label>1</label>
    </ligand>
</feature>
<evidence type="ECO:0000256" key="3">
    <source>
        <dbReference type="ARBA" id="ARBA00022801"/>
    </source>
</evidence>
<dbReference type="EMBL" id="FOVE01000015">
    <property type="protein sequence ID" value="SFN69532.1"/>
    <property type="molecule type" value="Genomic_DNA"/>
</dbReference>
<dbReference type="InterPro" id="IPR001130">
    <property type="entry name" value="TatD-like"/>
</dbReference>
<keyword evidence="2 4" id="KW-0479">Metal-binding</keyword>
<dbReference type="STRING" id="83765.SAMN05660284_02049"/>
<dbReference type="Gene3D" id="3.20.20.140">
    <property type="entry name" value="Metal-dependent hydrolases"/>
    <property type="match status" value="1"/>
</dbReference>
<dbReference type="PROSITE" id="PS01090">
    <property type="entry name" value="TATD_2"/>
    <property type="match status" value="1"/>
</dbReference>
<name>A0A1I5B4B6_9NEIS</name>
<accession>A0A1I5B4B6</accession>
<feature type="binding site" evidence="4">
    <location>
        <position position="8"/>
    </location>
    <ligand>
        <name>a divalent metal cation</name>
        <dbReference type="ChEBI" id="CHEBI:60240"/>
        <label>1</label>
    </ligand>
</feature>
<dbReference type="CDD" id="cd01310">
    <property type="entry name" value="TatD_DNAse"/>
    <property type="match status" value="1"/>
</dbReference>
<sequence length="274" mass="29813">MLIDTHCHLDAPEFAADRAAVAERARAAGVGAIVNPSIAARTFADTVAVREAFGCLPAFGMHPMYLAEHRDEHLDLLRETLVRQQAVAVGEIGLDFFVPGLDAERQIALLDAQLRIARELDLPVLLHVRRAVDAVLKCLRRQRVRGGIAHAFNGSAQQAQAFIDLGFKLGFGGAMTYPRALNLRRLAADLPLESIVLETDAPDMPPEWLNRGRNEPAELPRIARLLADLRGLPFEEVVAATTANALSVLNIHQSENLGGTSEAPSLSLPPLLRR</sequence>
<dbReference type="PANTHER" id="PTHR46124:SF2">
    <property type="entry name" value="D-AMINOACYL-TRNA DEACYLASE"/>
    <property type="match status" value="1"/>
</dbReference>
<feature type="binding site" evidence="4">
    <location>
        <position position="150"/>
    </location>
    <ligand>
        <name>a divalent metal cation</name>
        <dbReference type="ChEBI" id="CHEBI:60240"/>
        <label>2</label>
    </ligand>
</feature>
<evidence type="ECO:0000256" key="4">
    <source>
        <dbReference type="PIRSR" id="PIRSR005902-1"/>
    </source>
</evidence>
<dbReference type="PROSITE" id="PS01137">
    <property type="entry name" value="TATD_1"/>
    <property type="match status" value="1"/>
</dbReference>
<protein>
    <submittedName>
        <fullName evidence="5">TatD DNase family protein</fullName>
    </submittedName>
</protein>
<dbReference type="FunFam" id="3.20.20.140:FF:000005">
    <property type="entry name" value="TatD family hydrolase"/>
    <property type="match status" value="1"/>
</dbReference>
<evidence type="ECO:0000313" key="6">
    <source>
        <dbReference type="Proteomes" id="UP000242869"/>
    </source>
</evidence>
<dbReference type="Proteomes" id="UP000242869">
    <property type="component" value="Unassembled WGS sequence"/>
</dbReference>
<keyword evidence="3" id="KW-0378">Hydrolase</keyword>
<comment type="similarity">
    <text evidence="1">Belongs to the metallo-dependent hydrolases superfamily. TatD-type hydrolase family.</text>
</comment>
<reference evidence="6" key="1">
    <citation type="submission" date="2016-10" db="EMBL/GenBank/DDBJ databases">
        <authorList>
            <person name="Varghese N."/>
            <person name="Submissions S."/>
        </authorList>
    </citation>
    <scope>NUCLEOTIDE SEQUENCE [LARGE SCALE GENOMIC DNA]</scope>
    <source>
        <strain evidence="6">DSM 6150</strain>
    </source>
</reference>
<evidence type="ECO:0000313" key="5">
    <source>
        <dbReference type="EMBL" id="SFN69532.1"/>
    </source>
</evidence>
<proteinExistence type="inferred from homology"/>
<dbReference type="AlphaFoldDB" id="A0A1I5B4B6"/>
<evidence type="ECO:0000256" key="2">
    <source>
        <dbReference type="ARBA" id="ARBA00022723"/>
    </source>
</evidence>
<organism evidence="5 6">
    <name type="scientific">Formivibrio citricus</name>
    <dbReference type="NCBI Taxonomy" id="83765"/>
    <lineage>
        <taxon>Bacteria</taxon>
        <taxon>Pseudomonadati</taxon>
        <taxon>Pseudomonadota</taxon>
        <taxon>Betaproteobacteria</taxon>
        <taxon>Neisseriales</taxon>
        <taxon>Chitinibacteraceae</taxon>
        <taxon>Formivibrio</taxon>
    </lineage>
</organism>
<dbReference type="Pfam" id="PF01026">
    <property type="entry name" value="TatD_DNase"/>
    <property type="match status" value="1"/>
</dbReference>
<dbReference type="PANTHER" id="PTHR46124">
    <property type="entry name" value="D-AMINOACYL-TRNA DEACYLASE"/>
    <property type="match status" value="1"/>
</dbReference>
<feature type="binding site" evidence="4">
    <location>
        <position position="200"/>
    </location>
    <ligand>
        <name>a divalent metal cation</name>
        <dbReference type="ChEBI" id="CHEBI:60240"/>
        <label>1</label>
    </ligand>
</feature>
<dbReference type="GO" id="GO:0016788">
    <property type="term" value="F:hydrolase activity, acting on ester bonds"/>
    <property type="evidence" value="ECO:0007669"/>
    <property type="project" value="InterPro"/>
</dbReference>
<evidence type="ECO:0000256" key="1">
    <source>
        <dbReference type="ARBA" id="ARBA00009275"/>
    </source>
</evidence>
<dbReference type="OrthoDB" id="9810005at2"/>
<keyword evidence="6" id="KW-1185">Reference proteome</keyword>
<dbReference type="SUPFAM" id="SSF51556">
    <property type="entry name" value="Metallo-dependent hydrolases"/>
    <property type="match status" value="1"/>
</dbReference>
<gene>
    <name evidence="5" type="ORF">SAMN05660284_02049</name>
</gene>
<dbReference type="PROSITE" id="PS01091">
    <property type="entry name" value="TATD_3"/>
    <property type="match status" value="1"/>
</dbReference>
<dbReference type="PIRSF" id="PIRSF005902">
    <property type="entry name" value="DNase_TatD"/>
    <property type="match status" value="1"/>
</dbReference>